<proteinExistence type="predicted"/>
<name>A0A0F9CRH3_9ZZZZ</name>
<evidence type="ECO:0000256" key="1">
    <source>
        <dbReference type="SAM" id="Phobius"/>
    </source>
</evidence>
<dbReference type="EMBL" id="LAZR01032044">
    <property type="protein sequence ID" value="KKL52003.1"/>
    <property type="molecule type" value="Genomic_DNA"/>
</dbReference>
<reference evidence="2" key="1">
    <citation type="journal article" date="2015" name="Nature">
        <title>Complex archaea that bridge the gap between prokaryotes and eukaryotes.</title>
        <authorList>
            <person name="Spang A."/>
            <person name="Saw J.H."/>
            <person name="Jorgensen S.L."/>
            <person name="Zaremba-Niedzwiedzka K."/>
            <person name="Martijn J."/>
            <person name="Lind A.E."/>
            <person name="van Eijk R."/>
            <person name="Schleper C."/>
            <person name="Guy L."/>
            <person name="Ettema T.J."/>
        </authorList>
    </citation>
    <scope>NUCLEOTIDE SEQUENCE</scope>
</reference>
<keyword evidence="1" id="KW-1133">Transmembrane helix</keyword>
<dbReference type="AlphaFoldDB" id="A0A0F9CRH3"/>
<evidence type="ECO:0000313" key="2">
    <source>
        <dbReference type="EMBL" id="KKL52003.1"/>
    </source>
</evidence>
<sequence length="44" mass="4716">MVPVRTYPSEAVHGVQRLGLALGLLAFIHLAVGLPRVLQPGVLR</sequence>
<comment type="caution">
    <text evidence="2">The sequence shown here is derived from an EMBL/GenBank/DDBJ whole genome shotgun (WGS) entry which is preliminary data.</text>
</comment>
<keyword evidence="1" id="KW-0812">Transmembrane</keyword>
<feature type="transmembrane region" description="Helical" evidence="1">
    <location>
        <begin position="20"/>
        <end position="38"/>
    </location>
</feature>
<protein>
    <submittedName>
        <fullName evidence="2">Uncharacterized protein</fullName>
    </submittedName>
</protein>
<accession>A0A0F9CRH3</accession>
<keyword evidence="1" id="KW-0472">Membrane</keyword>
<gene>
    <name evidence="2" type="ORF">LCGC14_2289810</name>
</gene>
<organism evidence="2">
    <name type="scientific">marine sediment metagenome</name>
    <dbReference type="NCBI Taxonomy" id="412755"/>
    <lineage>
        <taxon>unclassified sequences</taxon>
        <taxon>metagenomes</taxon>
        <taxon>ecological metagenomes</taxon>
    </lineage>
</organism>